<keyword evidence="6" id="KW-0539">Nucleus</keyword>
<keyword evidence="4" id="KW-0963">Cytoplasm</keyword>
<dbReference type="GO" id="GO:0003723">
    <property type="term" value="F:RNA binding"/>
    <property type="evidence" value="ECO:0007669"/>
    <property type="project" value="UniProtKB-KW"/>
</dbReference>
<accession>A0AAJ8JWK5</accession>
<comment type="similarity">
    <text evidence="3">Belongs to the PAT1 family.</text>
</comment>
<comment type="subcellular location">
    <subcellularLocation>
        <location evidence="2">Cytoplasm</location>
        <location evidence="2">P-body</location>
    </subcellularLocation>
    <subcellularLocation>
        <location evidence="1">Nucleus</location>
    </subcellularLocation>
</comment>
<dbReference type="RefSeq" id="XP_066070444.1">
    <property type="nucleotide sequence ID" value="XM_066214347.1"/>
</dbReference>
<evidence type="ECO:0000256" key="7">
    <source>
        <dbReference type="SAM" id="MobiDB-lite"/>
    </source>
</evidence>
<feature type="region of interest" description="Disordered" evidence="7">
    <location>
        <begin position="262"/>
        <end position="289"/>
    </location>
</feature>
<dbReference type="KEGG" id="cdep:91089183"/>
<dbReference type="Proteomes" id="UP000094043">
    <property type="component" value="Chromosome 6"/>
</dbReference>
<feature type="region of interest" description="Disordered" evidence="7">
    <location>
        <begin position="1"/>
        <end position="33"/>
    </location>
</feature>
<keyword evidence="10" id="KW-1185">Reference proteome</keyword>
<dbReference type="InterPro" id="IPR039900">
    <property type="entry name" value="Pat1-like"/>
</dbReference>
<gene>
    <name evidence="9" type="ORF">L203_104974</name>
</gene>
<proteinExistence type="inferred from homology"/>
<dbReference type="InterPro" id="IPR019167">
    <property type="entry name" value="PAT1_dom"/>
</dbReference>
<dbReference type="GO" id="GO:0005634">
    <property type="term" value="C:nucleus"/>
    <property type="evidence" value="ECO:0007669"/>
    <property type="project" value="UniProtKB-SubCell"/>
</dbReference>
<evidence type="ECO:0000259" key="8">
    <source>
        <dbReference type="Pfam" id="PF09770"/>
    </source>
</evidence>
<dbReference type="GO" id="GO:0000290">
    <property type="term" value="P:deadenylation-dependent decapping of nuclear-transcribed mRNA"/>
    <property type="evidence" value="ECO:0007669"/>
    <property type="project" value="InterPro"/>
</dbReference>
<keyword evidence="5" id="KW-0694">RNA-binding</keyword>
<feature type="domain" description="mRNA decay factor PAT1" evidence="8">
    <location>
        <begin position="349"/>
        <end position="852"/>
    </location>
</feature>
<dbReference type="AlphaFoldDB" id="A0AAJ8JWK5"/>
<feature type="domain" description="mRNA decay factor PAT1" evidence="8">
    <location>
        <begin position="4"/>
        <end position="225"/>
    </location>
</feature>
<reference evidence="9" key="1">
    <citation type="submission" date="2016-06" db="EMBL/GenBank/DDBJ databases">
        <authorList>
            <person name="Cuomo C."/>
            <person name="Litvintseva A."/>
            <person name="Heitman J."/>
            <person name="Chen Y."/>
            <person name="Sun S."/>
            <person name="Springer D."/>
            <person name="Dromer F."/>
            <person name="Young S."/>
            <person name="Zeng Q."/>
            <person name="Chapman S."/>
            <person name="Gujja S."/>
            <person name="Saif S."/>
            <person name="Birren B."/>
        </authorList>
    </citation>
    <scope>NUCLEOTIDE SEQUENCE</scope>
    <source>
        <strain evidence="9">CBS 7841</strain>
    </source>
</reference>
<dbReference type="Pfam" id="PF09770">
    <property type="entry name" value="PAT1"/>
    <property type="match status" value="2"/>
</dbReference>
<sequence>MSGFFGFDTTLPDHRSGLQQGQGVAASSSKFQDASNVGQQFALEGGMDDEEMEVYTWGQGLNKRLEEADEKNDTTFGVDINAIKEENSGLGKEDPLKASFAQVKQPLSRGPVASTASRFRPKVAADPFAFSEDDFYSSRPVTTKSQAKLRNKPSTHALKESWTKPAGQVTTWGAAPSANVKPSPAAIHAQPGSQGHIKSLEEIEAEFASMSVPTTQVQVPPTQPPVKQETHILSLEELEKQMMEEPQSQSSAQPQVFQHQAYGPSTQARPQQQEPPRQVTPTNHSLAPSGYASQQALLDSMFPELSNASAPAIESGVQVGQAATTRTAQPPVASAEAIALQEHIKMVFETKVKSMSKYNNFMGSSDKDFITRIQLSQLATDDPFVHDFYAQVFSALEKSRRAHESGQIDRPTVVQIAAGFGFGVGGPSGNRFGKMGQNTMQKLSTQVKKLVESRTQHPKATNTAALQGALGRVTRGGAAAPRPVLALPTNTKPENRPASHLNQQTGIKRDPLTRKQVMYALEGLYVDVLELEQLRRDPPHPEARDELEIWNIQCQTKMEQIWSKLMVHEPIEVSNPHPFISLLNPPKGQRLLGRIILQLPDQKIYTLLSLVVVNFYQLDVVARAPPPPIVDSSLLTKADRLDRQKRETDTDGFLYNVVPAMDTAINKCKLGLLGGLLAMAVQRLDIVKIALTRPGIVLFTALLSKAQSLIRPSLADPLLSHVALGADPIEIEHWPRQFSAFLNVLLPSLADLFPSSIAAKHAYGPAAYLVNGENLPEREGVEMERREAEVWGFAAALAVNATEEEQTALVAALRDKILYTVQGARSKSMSPQRAEMKLRNVNMFLNGLGLDAAMIE</sequence>
<protein>
    <recommendedName>
        <fullName evidence="8">mRNA decay factor PAT1 domain-containing protein</fullName>
    </recommendedName>
</protein>
<dbReference type="GO" id="GO:0033962">
    <property type="term" value="P:P-body assembly"/>
    <property type="evidence" value="ECO:0007669"/>
    <property type="project" value="TreeGrafter"/>
</dbReference>
<evidence type="ECO:0000313" key="10">
    <source>
        <dbReference type="Proteomes" id="UP000094043"/>
    </source>
</evidence>
<organism evidence="9 10">
    <name type="scientific">Cryptococcus depauperatus CBS 7841</name>
    <dbReference type="NCBI Taxonomy" id="1295531"/>
    <lineage>
        <taxon>Eukaryota</taxon>
        <taxon>Fungi</taxon>
        <taxon>Dikarya</taxon>
        <taxon>Basidiomycota</taxon>
        <taxon>Agaricomycotina</taxon>
        <taxon>Tremellomycetes</taxon>
        <taxon>Tremellales</taxon>
        <taxon>Cryptococcaceae</taxon>
        <taxon>Cryptococcus</taxon>
    </lineage>
</organism>
<evidence type="ECO:0000256" key="3">
    <source>
        <dbReference type="ARBA" id="ARBA00009138"/>
    </source>
</evidence>
<dbReference type="PANTHER" id="PTHR21551:SF0">
    <property type="entry name" value="PROTEIN ASSOCIATED WITH TOPO II RELATED-1, ISOFORM A"/>
    <property type="match status" value="1"/>
</dbReference>
<evidence type="ECO:0000256" key="2">
    <source>
        <dbReference type="ARBA" id="ARBA00004201"/>
    </source>
</evidence>
<dbReference type="EMBL" id="CP143789">
    <property type="protein sequence ID" value="WVN89744.1"/>
    <property type="molecule type" value="Genomic_DNA"/>
</dbReference>
<evidence type="ECO:0000313" key="9">
    <source>
        <dbReference type="EMBL" id="WVN89744.1"/>
    </source>
</evidence>
<reference evidence="9" key="2">
    <citation type="journal article" date="2022" name="Elife">
        <title>Obligate sexual reproduction of a homothallic fungus closely related to the Cryptococcus pathogenic species complex.</title>
        <authorList>
            <person name="Passer A.R."/>
            <person name="Clancey S.A."/>
            <person name="Shea T."/>
            <person name="David-Palma M."/>
            <person name="Averette A.F."/>
            <person name="Boekhout T."/>
            <person name="Porcel B.M."/>
            <person name="Nowrousian M."/>
            <person name="Cuomo C.A."/>
            <person name="Sun S."/>
            <person name="Heitman J."/>
            <person name="Coelho M.A."/>
        </authorList>
    </citation>
    <scope>NUCLEOTIDE SEQUENCE</scope>
    <source>
        <strain evidence="9">CBS 7841</strain>
    </source>
</reference>
<feature type="region of interest" description="Disordered" evidence="7">
    <location>
        <begin position="134"/>
        <end position="229"/>
    </location>
</feature>
<feature type="compositionally biased region" description="Polar residues" evidence="7">
    <location>
        <begin position="17"/>
        <end position="33"/>
    </location>
</feature>
<evidence type="ECO:0000256" key="4">
    <source>
        <dbReference type="ARBA" id="ARBA00022490"/>
    </source>
</evidence>
<dbReference type="GeneID" id="91089183"/>
<feature type="compositionally biased region" description="Low complexity" evidence="7">
    <location>
        <begin position="266"/>
        <end position="282"/>
    </location>
</feature>
<dbReference type="GO" id="GO:0000932">
    <property type="term" value="C:P-body"/>
    <property type="evidence" value="ECO:0007669"/>
    <property type="project" value="UniProtKB-SubCell"/>
</dbReference>
<evidence type="ECO:0000256" key="5">
    <source>
        <dbReference type="ARBA" id="ARBA00022884"/>
    </source>
</evidence>
<evidence type="ECO:0000256" key="6">
    <source>
        <dbReference type="ARBA" id="ARBA00023242"/>
    </source>
</evidence>
<reference evidence="9" key="3">
    <citation type="submission" date="2024-01" db="EMBL/GenBank/DDBJ databases">
        <authorList>
            <person name="Coelho M.A."/>
            <person name="David-Palma M."/>
            <person name="Shea T."/>
            <person name="Sun S."/>
            <person name="Cuomo C.A."/>
            <person name="Heitman J."/>
        </authorList>
    </citation>
    <scope>NUCLEOTIDE SEQUENCE</scope>
    <source>
        <strain evidence="9">CBS 7841</strain>
    </source>
</reference>
<name>A0AAJ8JWK5_9TREE</name>
<dbReference type="PANTHER" id="PTHR21551">
    <property type="entry name" value="TOPOISOMERASE II-ASSOCIATED PROTEIN PAT1"/>
    <property type="match status" value="1"/>
</dbReference>
<evidence type="ECO:0000256" key="1">
    <source>
        <dbReference type="ARBA" id="ARBA00004123"/>
    </source>
</evidence>